<feature type="signal peptide" evidence="1">
    <location>
        <begin position="1"/>
        <end position="23"/>
    </location>
</feature>
<dbReference type="Proteomes" id="UP001348098">
    <property type="component" value="Unassembled WGS sequence"/>
</dbReference>
<evidence type="ECO:0000313" key="2">
    <source>
        <dbReference type="EMBL" id="MEB3514255.1"/>
    </source>
</evidence>
<evidence type="ECO:0000313" key="3">
    <source>
        <dbReference type="Proteomes" id="UP001348098"/>
    </source>
</evidence>
<keyword evidence="3" id="KW-1185">Reference proteome</keyword>
<protein>
    <submittedName>
        <fullName evidence="2">Uncharacterized protein</fullName>
    </submittedName>
</protein>
<sequence length="44" mass="4135">MKAITAGTLATATLLAPLATAHAAPIQPEASLAETGSVASGSAT</sequence>
<dbReference type="RefSeq" id="WP_323124644.1">
    <property type="nucleotide sequence ID" value="NZ_JAYESH010000019.1"/>
</dbReference>
<dbReference type="EMBL" id="JAYKYQ010000017">
    <property type="protein sequence ID" value="MEB3514255.1"/>
    <property type="molecule type" value="Genomic_DNA"/>
</dbReference>
<organism evidence="2 3">
    <name type="scientific">Nocardia implantans</name>
    <dbReference type="NCBI Taxonomy" id="3108168"/>
    <lineage>
        <taxon>Bacteria</taxon>
        <taxon>Bacillati</taxon>
        <taxon>Actinomycetota</taxon>
        <taxon>Actinomycetes</taxon>
        <taxon>Mycobacteriales</taxon>
        <taxon>Nocardiaceae</taxon>
        <taxon>Nocardia</taxon>
    </lineage>
</organism>
<name>A0ABU6B3L0_9NOCA</name>
<comment type="caution">
    <text evidence="2">The sequence shown here is derived from an EMBL/GenBank/DDBJ whole genome shotgun (WGS) entry which is preliminary data.</text>
</comment>
<feature type="chain" id="PRO_5047298829" evidence="1">
    <location>
        <begin position="24"/>
        <end position="44"/>
    </location>
</feature>
<proteinExistence type="predicted"/>
<accession>A0ABU6B3L0</accession>
<keyword evidence="1" id="KW-0732">Signal</keyword>
<evidence type="ECO:0000256" key="1">
    <source>
        <dbReference type="SAM" id="SignalP"/>
    </source>
</evidence>
<reference evidence="2 3" key="1">
    <citation type="submission" date="2023-12" db="EMBL/GenBank/DDBJ databases">
        <title>novel species in genus Nocarida.</title>
        <authorList>
            <person name="Li Z."/>
        </authorList>
    </citation>
    <scope>NUCLEOTIDE SEQUENCE [LARGE SCALE GENOMIC DNA]</scope>
    <source>
        <strain evidence="2 3">CDC186</strain>
    </source>
</reference>
<gene>
    <name evidence="2" type="ORF">U3653_29890</name>
</gene>